<evidence type="ECO:0000313" key="4">
    <source>
        <dbReference type="Proteomes" id="UP000663908"/>
    </source>
</evidence>
<accession>A0ABX7TUT9</accession>
<dbReference type="Proteomes" id="UP000663908">
    <property type="component" value="Chromosome"/>
</dbReference>
<reference evidence="3 4" key="1">
    <citation type="submission" date="2021-03" db="EMBL/GenBank/DDBJ databases">
        <title>Complete genome sequence of Streptomyces cyanogenus S136, producer of anticancer angucycline landomycin A.</title>
        <authorList>
            <person name="Hrab P."/>
            <person name="Ruckert C."/>
            <person name="Busche T."/>
            <person name="Ostash I."/>
            <person name="Kalinowski J."/>
            <person name="Fedorenko V."/>
            <person name="Yushchuk O."/>
            <person name="Ostash B."/>
        </authorList>
    </citation>
    <scope>NUCLEOTIDE SEQUENCE [LARGE SCALE GENOMIC DNA]</scope>
    <source>
        <strain evidence="3 4">S136</strain>
    </source>
</reference>
<proteinExistence type="predicted"/>
<keyword evidence="4" id="KW-1185">Reference proteome</keyword>
<name>A0ABX7TUT9_STRCY</name>
<dbReference type="EMBL" id="CP071839">
    <property type="protein sequence ID" value="QTD98519.1"/>
    <property type="molecule type" value="Genomic_DNA"/>
</dbReference>
<organism evidence="3 4">
    <name type="scientific">Streptomyces cyanogenus</name>
    <dbReference type="NCBI Taxonomy" id="80860"/>
    <lineage>
        <taxon>Bacteria</taxon>
        <taxon>Bacillati</taxon>
        <taxon>Actinomycetota</taxon>
        <taxon>Actinomycetes</taxon>
        <taxon>Kitasatosporales</taxon>
        <taxon>Streptomycetaceae</taxon>
        <taxon>Streptomyces</taxon>
    </lineage>
</organism>
<evidence type="ECO:0000313" key="3">
    <source>
        <dbReference type="EMBL" id="QTD98519.1"/>
    </source>
</evidence>
<protein>
    <submittedName>
        <fullName evidence="3">Uncharacterized protein</fullName>
    </submittedName>
</protein>
<feature type="transmembrane region" description="Helical" evidence="2">
    <location>
        <begin position="27"/>
        <end position="50"/>
    </location>
</feature>
<evidence type="ECO:0000256" key="1">
    <source>
        <dbReference type="SAM" id="MobiDB-lite"/>
    </source>
</evidence>
<sequence length="228" mass="24348">MNDFSPCRTPEGPVGDGGSSRGRQRKWLVAGVTTAALTVTGAVVAAGSLLGGGGDRPADRGADTRWAEGIRPEWMSEHMGLDVPATARSAQAAYKVTSRFDTGLLTFTLTRSEAEAYLEKHHPTGKWLTPTAAQPDTPPSDFAHFGLPEPETFKDGMRYGDVCPGTDDEPAGTPGVLTTDPYDTSDDKCTSLYAHEYAPNRTRIYLRTHFEPGISPLPTPSSAPSPAR</sequence>
<evidence type="ECO:0000256" key="2">
    <source>
        <dbReference type="SAM" id="Phobius"/>
    </source>
</evidence>
<feature type="region of interest" description="Disordered" evidence="1">
    <location>
        <begin position="1"/>
        <end position="24"/>
    </location>
</feature>
<keyword evidence="2" id="KW-0472">Membrane</keyword>
<keyword evidence="2" id="KW-0812">Transmembrane</keyword>
<keyword evidence="2" id="KW-1133">Transmembrane helix</keyword>
<gene>
    <name evidence="3" type="ORF">S1361_14260</name>
</gene>